<gene>
    <name evidence="2" type="ORF">GQX73_g429</name>
</gene>
<evidence type="ECO:0000256" key="1">
    <source>
        <dbReference type="SAM" id="Phobius"/>
    </source>
</evidence>
<feature type="transmembrane region" description="Helical" evidence="1">
    <location>
        <begin position="223"/>
        <end position="246"/>
    </location>
</feature>
<dbReference type="InterPro" id="IPR040241">
    <property type="entry name" value="TRP_Flc/Pkd2-like"/>
</dbReference>
<dbReference type="Proteomes" id="UP000481858">
    <property type="component" value="Unassembled WGS sequence"/>
</dbReference>
<keyword evidence="1" id="KW-0472">Membrane</keyword>
<name>A0A7C8IXW4_9PEZI</name>
<keyword evidence="1" id="KW-0812">Transmembrane</keyword>
<dbReference type="EMBL" id="WUBL01000002">
    <property type="protein sequence ID" value="KAF2973278.1"/>
    <property type="molecule type" value="Genomic_DNA"/>
</dbReference>
<feature type="transmembrane region" description="Helical" evidence="1">
    <location>
        <begin position="408"/>
        <end position="428"/>
    </location>
</feature>
<reference evidence="2 3" key="1">
    <citation type="submission" date="2019-12" db="EMBL/GenBank/DDBJ databases">
        <title>Draft genome sequence of the ascomycete Xylaria multiplex DSM 110363.</title>
        <authorList>
            <person name="Buettner E."/>
            <person name="Kellner H."/>
        </authorList>
    </citation>
    <scope>NUCLEOTIDE SEQUENCE [LARGE SCALE GENOMIC DNA]</scope>
    <source>
        <strain evidence="2 3">DSM 110363</strain>
    </source>
</reference>
<feature type="transmembrane region" description="Helical" evidence="1">
    <location>
        <begin position="440"/>
        <end position="457"/>
    </location>
</feature>
<proteinExistence type="predicted"/>
<keyword evidence="1" id="KW-1133">Transmembrane helix</keyword>
<evidence type="ECO:0000313" key="3">
    <source>
        <dbReference type="Proteomes" id="UP000481858"/>
    </source>
</evidence>
<comment type="caution">
    <text evidence="2">The sequence shown here is derived from an EMBL/GenBank/DDBJ whole genome shotgun (WGS) entry which is preliminary data.</text>
</comment>
<dbReference type="PANTHER" id="PTHR31145">
    <property type="entry name" value="INTEGRAL MEMBRANE PROTEIN (AFU_ORTHOLOGUE AFUA_7G01610)"/>
    <property type="match status" value="1"/>
</dbReference>
<dbReference type="OrthoDB" id="269822at2759"/>
<accession>A0A7C8IXW4</accession>
<dbReference type="AlphaFoldDB" id="A0A7C8IXW4"/>
<organism evidence="2 3">
    <name type="scientific">Xylaria multiplex</name>
    <dbReference type="NCBI Taxonomy" id="323545"/>
    <lineage>
        <taxon>Eukaryota</taxon>
        <taxon>Fungi</taxon>
        <taxon>Dikarya</taxon>
        <taxon>Ascomycota</taxon>
        <taxon>Pezizomycotina</taxon>
        <taxon>Sordariomycetes</taxon>
        <taxon>Xylariomycetidae</taxon>
        <taxon>Xylariales</taxon>
        <taxon>Xylariaceae</taxon>
        <taxon>Xylaria</taxon>
    </lineage>
</organism>
<dbReference type="InParanoid" id="A0A7C8IXW4"/>
<evidence type="ECO:0000313" key="2">
    <source>
        <dbReference type="EMBL" id="KAF2973278.1"/>
    </source>
</evidence>
<dbReference type="GO" id="GO:0016020">
    <property type="term" value="C:membrane"/>
    <property type="evidence" value="ECO:0007669"/>
    <property type="project" value="TreeGrafter"/>
</dbReference>
<dbReference type="PANTHER" id="PTHR31145:SF8">
    <property type="entry name" value="INTEGRAL MEMBRANE PROTEIN (AFU_ORTHOLOGUE AFUA_2G17475)"/>
    <property type="match status" value="1"/>
</dbReference>
<sequence length="534" mass="59641">MLMRVHWAGGETTGFVFHVALYAKWNSYILETRTGYMSPTKIEKRPDYLRPIAFSFVSLVDTLIMRVHAAVLGFIVSPALAAYLQWQYCDGHDGNTQLVPEGLNAHLQRHNSGTQINLRFRERTTQENCDSLLSEVEAALHVSLLGASTTSSVVTTTTCSAPYRPDRDNNSAILDIAISTDTDILYPVSTFHLNLHLSRGKLTDEIECVSANITPELTPMVKMALQLIPAVTFIVVLFVGCLRTLFEKPDSLVEGHQDSLQPSRRSVLPGVSDCLYHLQFVFLTGALSLRYPGFYQPVVSYLNWFSLLSNSNAITKGITYRGVNDGIYEINGTYGGTHGLELMTQIAGAPMTMELWVNMVILIIFISVAIALLLEVNVFLNRNREPQRQPEQDEQQSHTGLQDLINQVLRLVLSYFLLPLITLSAYQIDRANTLPGYHTALAVGFIVVIILAFFWLVSQIPVRNLGRTEDIPVFSVRQLRRRQTRNSINEGQESESVSHSDHAERPSYTASALSINHQEVHLIVPVVLALAYGL</sequence>
<keyword evidence="3" id="KW-1185">Reference proteome</keyword>
<dbReference type="GO" id="GO:0055085">
    <property type="term" value="P:transmembrane transport"/>
    <property type="evidence" value="ECO:0007669"/>
    <property type="project" value="TreeGrafter"/>
</dbReference>
<feature type="transmembrane region" description="Helical" evidence="1">
    <location>
        <begin position="355"/>
        <end position="380"/>
    </location>
</feature>
<protein>
    <submittedName>
        <fullName evidence="2">Uncharacterized protein</fullName>
    </submittedName>
</protein>